<dbReference type="GeneID" id="103487747"/>
<evidence type="ECO:0000256" key="2">
    <source>
        <dbReference type="ARBA" id="ARBA00022679"/>
    </source>
</evidence>
<dbReference type="InterPro" id="IPR023213">
    <property type="entry name" value="CAT-like_dom_sf"/>
</dbReference>
<protein>
    <submittedName>
        <fullName evidence="5">Acyltransferase Pun1</fullName>
    </submittedName>
</protein>
<dbReference type="Proteomes" id="UP001652600">
    <property type="component" value="Chromosome 3"/>
</dbReference>
<dbReference type="eggNOG" id="ENOG502QYCI">
    <property type="taxonomic scope" value="Eukaryota"/>
</dbReference>
<dbReference type="KEGG" id="cmo:103487747"/>
<dbReference type="Pfam" id="PF02458">
    <property type="entry name" value="Transferase"/>
    <property type="match status" value="1"/>
</dbReference>
<reference evidence="5" key="1">
    <citation type="submission" date="2025-08" db="UniProtKB">
        <authorList>
            <consortium name="RefSeq"/>
        </authorList>
    </citation>
    <scope>IDENTIFICATION</scope>
    <source>
        <tissue evidence="5">Stem</tissue>
    </source>
</reference>
<organism evidence="4 5">
    <name type="scientific">Cucumis melo</name>
    <name type="common">Muskmelon</name>
    <dbReference type="NCBI Taxonomy" id="3656"/>
    <lineage>
        <taxon>Eukaryota</taxon>
        <taxon>Viridiplantae</taxon>
        <taxon>Streptophyta</taxon>
        <taxon>Embryophyta</taxon>
        <taxon>Tracheophyta</taxon>
        <taxon>Spermatophyta</taxon>
        <taxon>Magnoliopsida</taxon>
        <taxon>eudicotyledons</taxon>
        <taxon>Gunneridae</taxon>
        <taxon>Pentapetalae</taxon>
        <taxon>rosids</taxon>
        <taxon>fabids</taxon>
        <taxon>Cucurbitales</taxon>
        <taxon>Cucurbitaceae</taxon>
        <taxon>Benincaseae</taxon>
        <taxon>Cucumis</taxon>
    </lineage>
</organism>
<dbReference type="Gene3D" id="3.30.559.10">
    <property type="entry name" value="Chloramphenicol acetyltransferase-like domain"/>
    <property type="match status" value="2"/>
</dbReference>
<proteinExistence type="inferred from homology"/>
<dbReference type="AlphaFoldDB" id="A0A1S3BB28"/>
<dbReference type="RefSeq" id="XP_008444410.2">
    <property type="nucleotide sequence ID" value="XM_008446188.3"/>
</dbReference>
<evidence type="ECO:0000256" key="3">
    <source>
        <dbReference type="ARBA" id="ARBA00023315"/>
    </source>
</evidence>
<sequence>MARISLQHLQIVSTQIIKPSSPTPPNLNIHTLSLFDQLAPHTFVPLVFFFSHQGPGRSGTYYHTTVDKLELLRQSLSTTLSRYYPFAGRIKDKISIDCNDEGVTFVEAWLEGVTVSKILENPRSEIVEMLFVDGLQWKDSKMGSLLKVQITLFECGGLSIGVLLSHKLGDLATLVKFVQDWGLITRNNGFCEEETVNPLFFSADVFPHGDLPAMSGAVIEEGNFTCKRFVFEGSKIESLKNRISEKVQNPSRVEVVSALIYKAIISASRNNNNSQNQSTLLLQTLNLRKRVVPPLPETLVGSLVSFFPVGVDGEREVVELHELVGTMRKEMGEFCDRYAKKYRTKEWLELIKKRLNESREILSKNGNNQLVYRCSSGCNFPIYEVDFGWGVADWVTMPAFKMKNTVMMLDAKNGGGIEALISLQDGEMAAFQDNEELLAFASLNPSVN</sequence>
<evidence type="ECO:0000313" key="4">
    <source>
        <dbReference type="Proteomes" id="UP001652600"/>
    </source>
</evidence>
<evidence type="ECO:0000256" key="1">
    <source>
        <dbReference type="ARBA" id="ARBA00009861"/>
    </source>
</evidence>
<dbReference type="Gramene" id="MELO3C010719.2.1">
    <property type="protein sequence ID" value="MELO3C010719.2.1"/>
    <property type="gene ID" value="MELO3C010719.2"/>
</dbReference>
<keyword evidence="2" id="KW-0808">Transferase</keyword>
<accession>A0A1S3BB28</accession>
<dbReference type="PANTHER" id="PTHR31623">
    <property type="entry name" value="F21J9.9"/>
    <property type="match status" value="1"/>
</dbReference>
<dbReference type="PANTHER" id="PTHR31623:SF122">
    <property type="entry name" value="HXXXD-TYPE ACYL-TRANSFERASE FAMILY PROTEIN"/>
    <property type="match status" value="1"/>
</dbReference>
<dbReference type="InParanoid" id="A0A1S3BB28"/>
<comment type="similarity">
    <text evidence="1">Belongs to the plant acyltransferase family.</text>
</comment>
<gene>
    <name evidence="5" type="primary">LOC103487747</name>
</gene>
<evidence type="ECO:0000313" key="5">
    <source>
        <dbReference type="RefSeq" id="XP_008444410.2"/>
    </source>
</evidence>
<name>A0A1S3BB28_CUCME</name>
<keyword evidence="4" id="KW-1185">Reference proteome</keyword>
<dbReference type="GO" id="GO:0016746">
    <property type="term" value="F:acyltransferase activity"/>
    <property type="evidence" value="ECO:0007669"/>
    <property type="project" value="UniProtKB-KW"/>
</dbReference>
<keyword evidence="3 5" id="KW-0012">Acyltransferase</keyword>